<evidence type="ECO:0000313" key="1">
    <source>
        <dbReference type="EMBL" id="CAH1980115.1"/>
    </source>
</evidence>
<proteinExistence type="predicted"/>
<reference evidence="1" key="1">
    <citation type="submission" date="2022-03" db="EMBL/GenBank/DDBJ databases">
        <authorList>
            <person name="Sayadi A."/>
        </authorList>
    </citation>
    <scope>NUCLEOTIDE SEQUENCE</scope>
</reference>
<dbReference type="EMBL" id="CAKOFQ010006889">
    <property type="protein sequence ID" value="CAH1980115.1"/>
    <property type="molecule type" value="Genomic_DNA"/>
</dbReference>
<dbReference type="Proteomes" id="UP001152888">
    <property type="component" value="Unassembled WGS sequence"/>
</dbReference>
<accession>A0A9P0PC03</accession>
<keyword evidence="2" id="KW-1185">Reference proteome</keyword>
<gene>
    <name evidence="1" type="ORF">ACAOBT_LOCUS13812</name>
</gene>
<evidence type="ECO:0000313" key="2">
    <source>
        <dbReference type="Proteomes" id="UP001152888"/>
    </source>
</evidence>
<protein>
    <submittedName>
        <fullName evidence="1">Uncharacterized protein</fullName>
    </submittedName>
</protein>
<sequence>MTTPPAVKWTQVGRSGWLILVLIQITLFSRVECRPQTGQETGVNVE</sequence>
<dbReference type="AlphaFoldDB" id="A0A9P0PC03"/>
<organism evidence="1 2">
    <name type="scientific">Acanthoscelides obtectus</name>
    <name type="common">Bean weevil</name>
    <name type="synonym">Bruchus obtectus</name>
    <dbReference type="NCBI Taxonomy" id="200917"/>
    <lineage>
        <taxon>Eukaryota</taxon>
        <taxon>Metazoa</taxon>
        <taxon>Ecdysozoa</taxon>
        <taxon>Arthropoda</taxon>
        <taxon>Hexapoda</taxon>
        <taxon>Insecta</taxon>
        <taxon>Pterygota</taxon>
        <taxon>Neoptera</taxon>
        <taxon>Endopterygota</taxon>
        <taxon>Coleoptera</taxon>
        <taxon>Polyphaga</taxon>
        <taxon>Cucujiformia</taxon>
        <taxon>Chrysomeloidea</taxon>
        <taxon>Chrysomelidae</taxon>
        <taxon>Bruchinae</taxon>
        <taxon>Bruchini</taxon>
        <taxon>Acanthoscelides</taxon>
    </lineage>
</organism>
<name>A0A9P0PC03_ACAOB</name>
<comment type="caution">
    <text evidence="1">The sequence shown here is derived from an EMBL/GenBank/DDBJ whole genome shotgun (WGS) entry which is preliminary data.</text>
</comment>